<comment type="caution">
    <text evidence="1">The sequence shown here is derived from an EMBL/GenBank/DDBJ whole genome shotgun (WGS) entry which is preliminary data.</text>
</comment>
<organism evidence="1 2">
    <name type="scientific">Russula earlei</name>
    <dbReference type="NCBI Taxonomy" id="71964"/>
    <lineage>
        <taxon>Eukaryota</taxon>
        <taxon>Fungi</taxon>
        <taxon>Dikarya</taxon>
        <taxon>Basidiomycota</taxon>
        <taxon>Agaricomycotina</taxon>
        <taxon>Agaricomycetes</taxon>
        <taxon>Russulales</taxon>
        <taxon>Russulaceae</taxon>
        <taxon>Russula</taxon>
    </lineage>
</organism>
<sequence length="297" mass="33135">MPSEVTATVVDDNPEAYEQRHVHAVYDHIASHFSSTRYKPWPLIAKFLLNIPAGWVGLDSGTGNGKYLDFPTDYPGKFWTVGLDRSQNLLDIARTAGGSGKIREVVRGDVLGRGWRRGAFDYAISIATIHHLATLERRVVAVKPRHYWIPVSPTHGRILIYVWAIEQDEHSKRTIPVPGQVRTCADGGEESPASGQDVFVPWVLSLVSGNAISKVPTTGQSRNISKNTPNAIRRYYHMFSKGELLGLVQNAAQEMGLRVGRPSNDDADQTNVTDGVEIVSSGWERSNYYVELQRWQR</sequence>
<protein>
    <submittedName>
        <fullName evidence="1">Uncharacterized protein</fullName>
    </submittedName>
</protein>
<reference evidence="1" key="1">
    <citation type="submission" date="2021-03" db="EMBL/GenBank/DDBJ databases">
        <title>Evolutionary priming and transition to the ectomycorrhizal habit in an iconic lineage of mushroom-forming fungi: is preadaptation a requirement?</title>
        <authorList>
            <consortium name="DOE Joint Genome Institute"/>
            <person name="Looney B.P."/>
            <person name="Miyauchi S."/>
            <person name="Morin E."/>
            <person name="Drula E."/>
            <person name="Courty P.E."/>
            <person name="Chicoki N."/>
            <person name="Fauchery L."/>
            <person name="Kohler A."/>
            <person name="Kuo A."/>
            <person name="LaButti K."/>
            <person name="Pangilinan J."/>
            <person name="Lipzen A."/>
            <person name="Riley R."/>
            <person name="Andreopoulos W."/>
            <person name="He G."/>
            <person name="Johnson J."/>
            <person name="Barry K.W."/>
            <person name="Grigoriev I.V."/>
            <person name="Nagy L."/>
            <person name="Hibbett D."/>
            <person name="Henrissat B."/>
            <person name="Matheny P.B."/>
            <person name="Labbe J."/>
            <person name="Martin A.F."/>
        </authorList>
    </citation>
    <scope>NUCLEOTIDE SEQUENCE</scope>
    <source>
        <strain evidence="1">BPL698</strain>
    </source>
</reference>
<name>A0ACC0UF34_9AGAM</name>
<evidence type="ECO:0000313" key="2">
    <source>
        <dbReference type="Proteomes" id="UP001207468"/>
    </source>
</evidence>
<evidence type="ECO:0000313" key="1">
    <source>
        <dbReference type="EMBL" id="KAI9510236.1"/>
    </source>
</evidence>
<keyword evidence="2" id="KW-1185">Reference proteome</keyword>
<proteinExistence type="predicted"/>
<gene>
    <name evidence="1" type="ORF">F5148DRAFT_977089</name>
</gene>
<dbReference type="Proteomes" id="UP001207468">
    <property type="component" value="Unassembled WGS sequence"/>
</dbReference>
<dbReference type="EMBL" id="JAGFNK010000046">
    <property type="protein sequence ID" value="KAI9510236.1"/>
    <property type="molecule type" value="Genomic_DNA"/>
</dbReference>
<accession>A0ACC0UF34</accession>